<feature type="non-terminal residue" evidence="2">
    <location>
        <position position="1"/>
    </location>
</feature>
<protein>
    <submittedName>
        <fullName evidence="2">Uncharacterized protein</fullName>
    </submittedName>
</protein>
<evidence type="ECO:0000313" key="3">
    <source>
        <dbReference type="Proteomes" id="UP000572268"/>
    </source>
</evidence>
<feature type="region of interest" description="Disordered" evidence="1">
    <location>
        <begin position="148"/>
        <end position="168"/>
    </location>
</feature>
<proteinExistence type="predicted"/>
<gene>
    <name evidence="2" type="ORF">FOL46_004476</name>
</gene>
<organism evidence="2 3">
    <name type="scientific">Perkinsus olseni</name>
    <name type="common">Perkinsus atlanticus</name>
    <dbReference type="NCBI Taxonomy" id="32597"/>
    <lineage>
        <taxon>Eukaryota</taxon>
        <taxon>Sar</taxon>
        <taxon>Alveolata</taxon>
        <taxon>Perkinsozoa</taxon>
        <taxon>Perkinsea</taxon>
        <taxon>Perkinsida</taxon>
        <taxon>Perkinsidae</taxon>
        <taxon>Perkinsus</taxon>
    </lineage>
</organism>
<dbReference type="Proteomes" id="UP000572268">
    <property type="component" value="Unassembled WGS sequence"/>
</dbReference>
<evidence type="ECO:0000313" key="2">
    <source>
        <dbReference type="EMBL" id="KAF4647265.1"/>
    </source>
</evidence>
<evidence type="ECO:0000256" key="1">
    <source>
        <dbReference type="SAM" id="MobiDB-lite"/>
    </source>
</evidence>
<feature type="non-terminal residue" evidence="2">
    <location>
        <position position="168"/>
    </location>
</feature>
<reference evidence="2 3" key="1">
    <citation type="submission" date="2020-04" db="EMBL/GenBank/DDBJ databases">
        <title>Perkinsus olseni comparative genomics.</title>
        <authorList>
            <person name="Bogema D.R."/>
        </authorList>
    </citation>
    <scope>NUCLEOTIDE SEQUENCE [LARGE SCALE GENOMIC DNA]</scope>
    <source>
        <strain evidence="2">ATCC PRA-31</strain>
    </source>
</reference>
<dbReference type="AlphaFoldDB" id="A0A7J6KJ05"/>
<sequence>RELKALLEGLQRTSRAVEAWWQASEGGAKCTIFIHVDNSATVRAIVRLADAVKGEILHLRNLGTGVEVKMEHLKGEDNVRSDSLSRLLERPCSGGEQLGRLLQQHLDGPVALAIACDDFISRIGDLDPGHSRVDSDIIRYFPDTTEAVSEKEESRDATAALAERMAAQ</sequence>
<comment type="caution">
    <text evidence="2">The sequence shown here is derived from an EMBL/GenBank/DDBJ whole genome shotgun (WGS) entry which is preliminary data.</text>
</comment>
<name>A0A7J6KJ05_PEROL</name>
<accession>A0A7J6KJ05</accession>
<dbReference type="EMBL" id="JABANN010002726">
    <property type="protein sequence ID" value="KAF4647265.1"/>
    <property type="molecule type" value="Genomic_DNA"/>
</dbReference>